<evidence type="ECO:0000256" key="1">
    <source>
        <dbReference type="SAM" id="MobiDB-lite"/>
    </source>
</evidence>
<name>A0A8H3QXF6_9GLOM</name>
<reference evidence="2" key="1">
    <citation type="submission" date="2019-10" db="EMBL/GenBank/DDBJ databases">
        <title>Conservation and host-specific expression of non-tandemly repeated heterogenous ribosome RNA gene in arbuscular mycorrhizal fungi.</title>
        <authorList>
            <person name="Maeda T."/>
            <person name="Kobayashi Y."/>
            <person name="Nakagawa T."/>
            <person name="Ezawa T."/>
            <person name="Yamaguchi K."/>
            <person name="Bino T."/>
            <person name="Nishimoto Y."/>
            <person name="Shigenobu S."/>
            <person name="Kawaguchi M."/>
        </authorList>
    </citation>
    <scope>NUCLEOTIDE SEQUENCE</scope>
    <source>
        <strain evidence="2">HR1</strain>
    </source>
</reference>
<feature type="compositionally biased region" description="Polar residues" evidence="1">
    <location>
        <begin position="115"/>
        <end position="127"/>
    </location>
</feature>
<feature type="compositionally biased region" description="Basic and acidic residues" evidence="1">
    <location>
        <begin position="140"/>
        <end position="155"/>
    </location>
</feature>
<evidence type="ECO:0000313" key="3">
    <source>
        <dbReference type="Proteomes" id="UP000615446"/>
    </source>
</evidence>
<sequence>MSNNNRNNNTSARTLRNSSKVAQPAATFNFTFTFNAANPPPWSKDTATKNVIQADLANDKEHIMQSNLQSERYVASDFFADTPNRPLLPSSKGKSKSKNSSRSHSSRAQAPVRQNIVNNLVRTNRTPTPAAPAITSKVTDQNDHQQNDQMPDKEIVNSVMDVDLPSDNNENSDQQLITIEKLTTST</sequence>
<comment type="caution">
    <text evidence="2">The sequence shown here is derived from an EMBL/GenBank/DDBJ whole genome shotgun (WGS) entry which is preliminary data.</text>
</comment>
<gene>
    <name evidence="2" type="ORF">RCL2_002220300</name>
</gene>
<dbReference type="AlphaFoldDB" id="A0A8H3QXF6"/>
<feature type="region of interest" description="Disordered" evidence="1">
    <location>
        <begin position="1"/>
        <end position="20"/>
    </location>
</feature>
<feature type="region of interest" description="Disordered" evidence="1">
    <location>
        <begin position="83"/>
        <end position="174"/>
    </location>
</feature>
<proteinExistence type="predicted"/>
<protein>
    <submittedName>
        <fullName evidence="2">Uncharacterized protein</fullName>
    </submittedName>
</protein>
<dbReference type="EMBL" id="BLAL01000242">
    <property type="protein sequence ID" value="GES95541.1"/>
    <property type="molecule type" value="Genomic_DNA"/>
</dbReference>
<feature type="compositionally biased region" description="Basic residues" evidence="1">
    <location>
        <begin position="93"/>
        <end position="105"/>
    </location>
</feature>
<accession>A0A8H3QXF6</accession>
<evidence type="ECO:0000313" key="2">
    <source>
        <dbReference type="EMBL" id="GES95541.1"/>
    </source>
</evidence>
<dbReference type="Proteomes" id="UP000615446">
    <property type="component" value="Unassembled WGS sequence"/>
</dbReference>
<organism evidence="2 3">
    <name type="scientific">Rhizophagus clarus</name>
    <dbReference type="NCBI Taxonomy" id="94130"/>
    <lineage>
        <taxon>Eukaryota</taxon>
        <taxon>Fungi</taxon>
        <taxon>Fungi incertae sedis</taxon>
        <taxon>Mucoromycota</taxon>
        <taxon>Glomeromycotina</taxon>
        <taxon>Glomeromycetes</taxon>
        <taxon>Glomerales</taxon>
        <taxon>Glomeraceae</taxon>
        <taxon>Rhizophagus</taxon>
    </lineage>
</organism>